<dbReference type="Proteomes" id="UP001500782">
    <property type="component" value="Unassembled WGS sequence"/>
</dbReference>
<dbReference type="SUPFAM" id="SSF51735">
    <property type="entry name" value="NAD(P)-binding Rossmann-fold domains"/>
    <property type="match status" value="1"/>
</dbReference>
<name>A0ABP3GA82_9BACI</name>
<reference evidence="3" key="1">
    <citation type="journal article" date="2019" name="Int. J. Syst. Evol. Microbiol.">
        <title>The Global Catalogue of Microorganisms (GCM) 10K type strain sequencing project: providing services to taxonomists for standard genome sequencing and annotation.</title>
        <authorList>
            <consortium name="The Broad Institute Genomics Platform"/>
            <consortium name="The Broad Institute Genome Sequencing Center for Infectious Disease"/>
            <person name="Wu L."/>
            <person name="Ma J."/>
        </authorList>
    </citation>
    <scope>NUCLEOTIDE SEQUENCE [LARGE SCALE GENOMIC DNA]</scope>
    <source>
        <strain evidence="3">JCM 9731</strain>
    </source>
</reference>
<dbReference type="PANTHER" id="PTHR12126:SF11">
    <property type="entry name" value="NADH DEHYDROGENASE [UBIQUINONE] 1 ALPHA SUBCOMPLEX SUBUNIT 9, MITOCHONDRIAL"/>
    <property type="match status" value="1"/>
</dbReference>
<keyword evidence="3" id="KW-1185">Reference proteome</keyword>
<dbReference type="InterPro" id="IPR001509">
    <property type="entry name" value="Epimerase_deHydtase"/>
</dbReference>
<evidence type="ECO:0000313" key="3">
    <source>
        <dbReference type="Proteomes" id="UP001500782"/>
    </source>
</evidence>
<dbReference type="PANTHER" id="PTHR12126">
    <property type="entry name" value="NADH-UBIQUINONE OXIDOREDUCTASE 39 KDA SUBUNIT-RELATED"/>
    <property type="match status" value="1"/>
</dbReference>
<organism evidence="2 3">
    <name type="scientific">Bacillus carboniphilus</name>
    <dbReference type="NCBI Taxonomy" id="86663"/>
    <lineage>
        <taxon>Bacteria</taxon>
        <taxon>Bacillati</taxon>
        <taxon>Bacillota</taxon>
        <taxon>Bacilli</taxon>
        <taxon>Bacillales</taxon>
        <taxon>Bacillaceae</taxon>
        <taxon>Bacillus</taxon>
    </lineage>
</organism>
<dbReference type="RefSeq" id="WP_343801451.1">
    <property type="nucleotide sequence ID" value="NZ_BAAADJ010000058.1"/>
</dbReference>
<dbReference type="InterPro" id="IPR036291">
    <property type="entry name" value="NAD(P)-bd_dom_sf"/>
</dbReference>
<gene>
    <name evidence="2" type="ORF">GCM10008967_33310</name>
</gene>
<evidence type="ECO:0000259" key="1">
    <source>
        <dbReference type="Pfam" id="PF01370"/>
    </source>
</evidence>
<dbReference type="EMBL" id="BAAADJ010000058">
    <property type="protein sequence ID" value="GAA0340289.1"/>
    <property type="molecule type" value="Genomic_DNA"/>
</dbReference>
<comment type="caution">
    <text evidence="2">The sequence shown here is derived from an EMBL/GenBank/DDBJ whole genome shotgun (WGS) entry which is preliminary data.</text>
</comment>
<dbReference type="Pfam" id="PF01370">
    <property type="entry name" value="Epimerase"/>
    <property type="match status" value="1"/>
</dbReference>
<dbReference type="Gene3D" id="3.40.50.720">
    <property type="entry name" value="NAD(P)-binding Rossmann-like Domain"/>
    <property type="match status" value="1"/>
</dbReference>
<accession>A0ABP3GA82</accession>
<evidence type="ECO:0000313" key="2">
    <source>
        <dbReference type="EMBL" id="GAA0340289.1"/>
    </source>
</evidence>
<proteinExistence type="predicted"/>
<dbReference type="InterPro" id="IPR051207">
    <property type="entry name" value="ComplexI_NDUFA9_subunit"/>
</dbReference>
<sequence length="351" mass="40477">MKLLVIGGTKFLGRWIVEEALERGWEVTLFNRGNHADVFPNVRTIIGDRETDLLKLEVENWDAVIDTCGFHPHTVRKSVMALKANTSFYAFVSTISVYSRFVFEDEIKEETGDILTLTEDELKELNLDNQNVGEYYGHLKYLCEQEVLREIPDKSLIVRPGLIVGPYDLTDRFTYWATRFHENREILAPGRTSKKIQFIDVRDLAEWIVKMTESRMTGVFNATGPENVYTMENLIDDGKEVFQNHAETTWVPEDFLLSQQVQPWIELPLWIPESTPDPLTNAVSERDNGVNIEKALQHGLTFRHPKVTIKDTYEWATKTARKLERAGLSEEKEKTVLENWKAAQNKGTQQV</sequence>
<protein>
    <submittedName>
        <fullName evidence="2">SDR family oxidoreductase</fullName>
    </submittedName>
</protein>
<feature type="domain" description="NAD-dependent epimerase/dehydratase" evidence="1">
    <location>
        <begin position="131"/>
        <end position="214"/>
    </location>
</feature>